<evidence type="ECO:0000256" key="2">
    <source>
        <dbReference type="SAM" id="SignalP"/>
    </source>
</evidence>
<dbReference type="Proteomes" id="UP001168990">
    <property type="component" value="Unassembled WGS sequence"/>
</dbReference>
<comment type="caution">
    <text evidence="3">The sequence shown here is derived from an EMBL/GenBank/DDBJ whole genome shotgun (WGS) entry which is preliminary data.</text>
</comment>
<evidence type="ECO:0000256" key="1">
    <source>
        <dbReference type="SAM" id="MobiDB-lite"/>
    </source>
</evidence>
<sequence length="223" mass="24716">MKINIETSIILLVFIQLQNIFVHANPINKAGLESAIVQDGEIKLKKLVPSLKKESSLLANDEKLIETLTSGGIGQRQHVLRKRGEVHPYKGRDRFVHVIAEVDPDELEPNIFGLDSDDQDIDILLPPTPFADDEYQDIDVLLPPTPFADDEYQDIDVLLPPAPFADLVASSNDDDAVSSDDESRSVEIPVESDTDDSVSGDLSDDESENITIDERVGDERNEK</sequence>
<accession>A0AA39C533</accession>
<evidence type="ECO:0000313" key="4">
    <source>
        <dbReference type="Proteomes" id="UP001168990"/>
    </source>
</evidence>
<dbReference type="AlphaFoldDB" id="A0AA39C533"/>
<proteinExistence type="predicted"/>
<keyword evidence="2" id="KW-0732">Signal</keyword>
<gene>
    <name evidence="3" type="ORF">PV328_011457</name>
</gene>
<evidence type="ECO:0000313" key="3">
    <source>
        <dbReference type="EMBL" id="KAK0157759.1"/>
    </source>
</evidence>
<reference evidence="3" key="1">
    <citation type="journal article" date="2023" name="bioRxiv">
        <title>Scaffold-level genome assemblies of two parasitoid biocontrol wasps reveal the parthenogenesis mechanism and an associated novel virus.</title>
        <authorList>
            <person name="Inwood S."/>
            <person name="Skelly J."/>
            <person name="Guhlin J."/>
            <person name="Harrop T."/>
            <person name="Goldson S."/>
            <person name="Dearden P."/>
        </authorList>
    </citation>
    <scope>NUCLEOTIDE SEQUENCE</scope>
    <source>
        <strain evidence="3">Irish</strain>
        <tissue evidence="3">Whole body</tissue>
    </source>
</reference>
<feature type="chain" id="PRO_5041353272" evidence="2">
    <location>
        <begin position="25"/>
        <end position="223"/>
    </location>
</feature>
<protein>
    <submittedName>
        <fullName evidence="3">Uncharacterized protein</fullName>
    </submittedName>
</protein>
<name>A0AA39C533_9HYME</name>
<feature type="signal peptide" evidence="2">
    <location>
        <begin position="1"/>
        <end position="24"/>
    </location>
</feature>
<feature type="region of interest" description="Disordered" evidence="1">
    <location>
        <begin position="169"/>
        <end position="223"/>
    </location>
</feature>
<dbReference type="EMBL" id="JAQQBS010001425">
    <property type="protein sequence ID" value="KAK0157759.1"/>
    <property type="molecule type" value="Genomic_DNA"/>
</dbReference>
<feature type="compositionally biased region" description="Basic and acidic residues" evidence="1">
    <location>
        <begin position="212"/>
        <end position="223"/>
    </location>
</feature>
<feature type="compositionally biased region" description="Acidic residues" evidence="1">
    <location>
        <begin position="190"/>
        <end position="208"/>
    </location>
</feature>
<organism evidence="3 4">
    <name type="scientific">Microctonus aethiopoides</name>
    <dbReference type="NCBI Taxonomy" id="144406"/>
    <lineage>
        <taxon>Eukaryota</taxon>
        <taxon>Metazoa</taxon>
        <taxon>Ecdysozoa</taxon>
        <taxon>Arthropoda</taxon>
        <taxon>Hexapoda</taxon>
        <taxon>Insecta</taxon>
        <taxon>Pterygota</taxon>
        <taxon>Neoptera</taxon>
        <taxon>Endopterygota</taxon>
        <taxon>Hymenoptera</taxon>
        <taxon>Apocrita</taxon>
        <taxon>Ichneumonoidea</taxon>
        <taxon>Braconidae</taxon>
        <taxon>Euphorinae</taxon>
        <taxon>Microctonus</taxon>
    </lineage>
</organism>
<keyword evidence="4" id="KW-1185">Reference proteome</keyword>
<reference evidence="3" key="2">
    <citation type="submission" date="2023-03" db="EMBL/GenBank/DDBJ databases">
        <authorList>
            <person name="Inwood S.N."/>
            <person name="Skelly J.G."/>
            <person name="Guhlin J."/>
            <person name="Harrop T.W.R."/>
            <person name="Goldson S.G."/>
            <person name="Dearden P.K."/>
        </authorList>
    </citation>
    <scope>NUCLEOTIDE SEQUENCE</scope>
    <source>
        <strain evidence="3">Irish</strain>
        <tissue evidence="3">Whole body</tissue>
    </source>
</reference>